<organism evidence="1 2">
    <name type="scientific">Thermincola ferriacetica</name>
    <dbReference type="NCBI Taxonomy" id="281456"/>
    <lineage>
        <taxon>Bacteria</taxon>
        <taxon>Bacillati</taxon>
        <taxon>Bacillota</taxon>
        <taxon>Clostridia</taxon>
        <taxon>Eubacteriales</taxon>
        <taxon>Thermincolaceae</taxon>
        <taxon>Thermincola</taxon>
    </lineage>
</organism>
<keyword evidence="2" id="KW-1185">Reference proteome</keyword>
<gene>
    <name evidence="1" type="ORF">Tfer_2849</name>
</gene>
<dbReference type="RefSeq" id="WP_052218839.1">
    <property type="nucleotide sequence ID" value="NZ_LGTE01000026.1"/>
</dbReference>
<dbReference type="PANTHER" id="PTHR36441:SF1">
    <property type="entry name" value="DUF503 DOMAIN-CONTAINING PROTEIN"/>
    <property type="match status" value="1"/>
</dbReference>
<dbReference type="EMBL" id="LGTE01000026">
    <property type="protein sequence ID" value="KNZ68597.1"/>
    <property type="molecule type" value="Genomic_DNA"/>
</dbReference>
<evidence type="ECO:0008006" key="3">
    <source>
        <dbReference type="Google" id="ProtNLM"/>
    </source>
</evidence>
<dbReference type="InterPro" id="IPR036746">
    <property type="entry name" value="TT1725-like_sf"/>
</dbReference>
<comment type="caution">
    <text evidence="1">The sequence shown here is derived from an EMBL/GenBank/DDBJ whole genome shotgun (WGS) entry which is preliminary data.</text>
</comment>
<dbReference type="InterPro" id="IPR007546">
    <property type="entry name" value="DUF503"/>
</dbReference>
<protein>
    <recommendedName>
        <fullName evidence="3">DUF503 domain-containing protein</fullName>
    </recommendedName>
</protein>
<sequence>MFVGICSVDIHIPWARSLKDKRQELKGIIDKLKNRFNVSVAEVAAQDFWQHAVLGISTVSASADLARQTLQKAVDYIEENANVEVVDFNIEVL</sequence>
<dbReference type="SUPFAM" id="SSF103007">
    <property type="entry name" value="Hypothetical protein TT1725"/>
    <property type="match status" value="1"/>
</dbReference>
<name>A0A0L6VZ43_9FIRM</name>
<dbReference type="Gene3D" id="3.30.70.1120">
    <property type="entry name" value="TT1725-like"/>
    <property type="match status" value="1"/>
</dbReference>
<dbReference type="Pfam" id="PF04456">
    <property type="entry name" value="DUF503"/>
    <property type="match status" value="1"/>
</dbReference>
<dbReference type="PANTHER" id="PTHR36441">
    <property type="entry name" value="HYPOTHETICAL CYTOSOLIC PROTEIN"/>
    <property type="match status" value="1"/>
</dbReference>
<reference evidence="2" key="1">
    <citation type="submission" date="2015-07" db="EMBL/GenBank/DDBJ databases">
        <title>Complete Genome of Thermincola ferriacetica strain Z-0001T.</title>
        <authorList>
            <person name="Lusk B."/>
            <person name="Badalamenti J.P."/>
            <person name="Parameswaran P."/>
            <person name="Bond D.R."/>
            <person name="Torres C.I."/>
        </authorList>
    </citation>
    <scope>NUCLEOTIDE SEQUENCE [LARGE SCALE GENOMIC DNA]</scope>
    <source>
        <strain evidence="2">Z-0001</strain>
    </source>
</reference>
<proteinExistence type="predicted"/>
<accession>A0A0L6VZ43</accession>
<evidence type="ECO:0000313" key="1">
    <source>
        <dbReference type="EMBL" id="KNZ68597.1"/>
    </source>
</evidence>
<dbReference type="AlphaFoldDB" id="A0A0L6VZ43"/>
<dbReference type="Proteomes" id="UP000037175">
    <property type="component" value="Unassembled WGS sequence"/>
</dbReference>
<evidence type="ECO:0000313" key="2">
    <source>
        <dbReference type="Proteomes" id="UP000037175"/>
    </source>
</evidence>